<dbReference type="PROSITE" id="PS51257">
    <property type="entry name" value="PROKAR_LIPOPROTEIN"/>
    <property type="match status" value="1"/>
</dbReference>
<keyword evidence="2 5" id="KW-0813">Transport</keyword>
<evidence type="ECO:0000256" key="7">
    <source>
        <dbReference type="SAM" id="SignalP"/>
    </source>
</evidence>
<evidence type="ECO:0000256" key="3">
    <source>
        <dbReference type="ARBA" id="ARBA00022723"/>
    </source>
</evidence>
<evidence type="ECO:0000256" key="5">
    <source>
        <dbReference type="RuleBase" id="RU003512"/>
    </source>
</evidence>
<dbReference type="Gene3D" id="3.40.50.1980">
    <property type="entry name" value="Nitrogenase molybdenum iron protein domain"/>
    <property type="match status" value="1"/>
</dbReference>
<dbReference type="RefSeq" id="WP_246992334.1">
    <property type="nucleotide sequence ID" value="NZ_BAABIE010000004.1"/>
</dbReference>
<dbReference type="InterPro" id="IPR050492">
    <property type="entry name" value="Bact_metal-bind_prot9"/>
</dbReference>
<evidence type="ECO:0000256" key="2">
    <source>
        <dbReference type="ARBA" id="ARBA00022448"/>
    </source>
</evidence>
<evidence type="ECO:0000313" key="9">
    <source>
        <dbReference type="Proteomes" id="UP001500822"/>
    </source>
</evidence>
<keyword evidence="9" id="KW-1185">Reference proteome</keyword>
<evidence type="ECO:0000313" key="8">
    <source>
        <dbReference type="EMBL" id="GAA4744674.1"/>
    </source>
</evidence>
<dbReference type="InterPro" id="IPR006127">
    <property type="entry name" value="ZnuA-like"/>
</dbReference>
<evidence type="ECO:0000256" key="4">
    <source>
        <dbReference type="ARBA" id="ARBA00022729"/>
    </source>
</evidence>
<dbReference type="EMBL" id="BAABIE010000004">
    <property type="protein sequence ID" value="GAA4744674.1"/>
    <property type="molecule type" value="Genomic_DNA"/>
</dbReference>
<dbReference type="PANTHER" id="PTHR42953:SF1">
    <property type="entry name" value="METAL-BINDING PROTEIN HI_0362-RELATED"/>
    <property type="match status" value="1"/>
</dbReference>
<sequence>MRKVLATVLIAVFGVVVAGCADDSTRTTDHPAVVASTDVWAAVARAVGGEHADVTALFNSPGADPHEFEPSMADTAKIEDADVLVFNGGHYDAYVETAASSSAAVQVNATRLAGGEDDDHGHDDHGHEGHGHEGHDHGTNEHVFYDLPVVARVADATADALAKLAPMHAQYYRDRAAAFDAGIADLRGRLAALKAQHDGTEVAATEPLAAYLLTAAGLVDVAPAAFTAAVENGQAPSAADVAAFGDLITGRDIAVLIYNTQAVDPATRSVLDLARSNAIPVVDMTESLPAGVTDYLLWQSAQIDRLEAALAR</sequence>
<comment type="caution">
    <text evidence="8">The sequence shown here is derived from an EMBL/GenBank/DDBJ whole genome shotgun (WGS) entry which is preliminary data.</text>
</comment>
<dbReference type="Proteomes" id="UP001500822">
    <property type="component" value="Unassembled WGS sequence"/>
</dbReference>
<dbReference type="Pfam" id="PF01297">
    <property type="entry name" value="ZnuA"/>
    <property type="match status" value="1"/>
</dbReference>
<dbReference type="SUPFAM" id="SSF53807">
    <property type="entry name" value="Helical backbone' metal receptor"/>
    <property type="match status" value="1"/>
</dbReference>
<dbReference type="PRINTS" id="PR00690">
    <property type="entry name" value="ADHESNFAMILY"/>
</dbReference>
<evidence type="ECO:0000256" key="1">
    <source>
        <dbReference type="ARBA" id="ARBA00004196"/>
    </source>
</evidence>
<comment type="similarity">
    <text evidence="5">Belongs to the bacterial solute-binding protein 9 family.</text>
</comment>
<feature type="chain" id="PRO_5047044194" evidence="7">
    <location>
        <begin position="19"/>
        <end position="312"/>
    </location>
</feature>
<feature type="region of interest" description="Disordered" evidence="6">
    <location>
        <begin position="113"/>
        <end position="140"/>
    </location>
</feature>
<organism evidence="8 9">
    <name type="scientific">Gordonia alkaliphila</name>
    <dbReference type="NCBI Taxonomy" id="1053547"/>
    <lineage>
        <taxon>Bacteria</taxon>
        <taxon>Bacillati</taxon>
        <taxon>Actinomycetota</taxon>
        <taxon>Actinomycetes</taxon>
        <taxon>Mycobacteriales</taxon>
        <taxon>Gordoniaceae</taxon>
        <taxon>Gordonia</taxon>
    </lineage>
</organism>
<feature type="signal peptide" evidence="7">
    <location>
        <begin position="1"/>
        <end position="18"/>
    </location>
</feature>
<comment type="subcellular location">
    <subcellularLocation>
        <location evidence="1">Cell envelope</location>
    </subcellularLocation>
</comment>
<dbReference type="InterPro" id="IPR006128">
    <property type="entry name" value="Lipoprotein_PsaA-like"/>
</dbReference>
<feature type="compositionally biased region" description="Basic and acidic residues" evidence="6">
    <location>
        <begin position="119"/>
        <end position="140"/>
    </location>
</feature>
<name>A0ABP8Z2F9_9ACTN</name>
<keyword evidence="4 7" id="KW-0732">Signal</keyword>
<accession>A0ABP8Z2F9</accession>
<evidence type="ECO:0000256" key="6">
    <source>
        <dbReference type="SAM" id="MobiDB-lite"/>
    </source>
</evidence>
<proteinExistence type="inferred from homology"/>
<reference evidence="9" key="1">
    <citation type="journal article" date="2019" name="Int. J. Syst. Evol. Microbiol.">
        <title>The Global Catalogue of Microorganisms (GCM) 10K type strain sequencing project: providing services to taxonomists for standard genome sequencing and annotation.</title>
        <authorList>
            <consortium name="The Broad Institute Genomics Platform"/>
            <consortium name="The Broad Institute Genome Sequencing Center for Infectious Disease"/>
            <person name="Wu L."/>
            <person name="Ma J."/>
        </authorList>
    </citation>
    <scope>NUCLEOTIDE SEQUENCE [LARGE SCALE GENOMIC DNA]</scope>
    <source>
        <strain evidence="9">JCM 18077</strain>
    </source>
</reference>
<gene>
    <name evidence="8" type="ORF">GCM10023217_12050</name>
</gene>
<protein>
    <submittedName>
        <fullName evidence="8">Zinc ABC transporter substrate-binding protein</fullName>
    </submittedName>
</protein>
<keyword evidence="3" id="KW-0479">Metal-binding</keyword>
<dbReference type="PANTHER" id="PTHR42953">
    <property type="entry name" value="HIGH-AFFINITY ZINC UPTAKE SYSTEM PROTEIN ZNUA-RELATED"/>
    <property type="match status" value="1"/>
</dbReference>